<comment type="caution">
    <text evidence="1">The sequence shown here is derived from an EMBL/GenBank/DDBJ whole genome shotgun (WGS) entry which is preliminary data.</text>
</comment>
<feature type="non-terminal residue" evidence="1">
    <location>
        <position position="64"/>
    </location>
</feature>
<evidence type="ECO:0000313" key="1">
    <source>
        <dbReference type="EMBL" id="KAK9233820.1"/>
    </source>
</evidence>
<name>A0ACC3SQ77_LIPKO</name>
<organism evidence="1 2">
    <name type="scientific">Lipomyces kononenkoae</name>
    <name type="common">Yeast</name>
    <dbReference type="NCBI Taxonomy" id="34357"/>
    <lineage>
        <taxon>Eukaryota</taxon>
        <taxon>Fungi</taxon>
        <taxon>Dikarya</taxon>
        <taxon>Ascomycota</taxon>
        <taxon>Saccharomycotina</taxon>
        <taxon>Lipomycetes</taxon>
        <taxon>Lipomycetales</taxon>
        <taxon>Lipomycetaceae</taxon>
        <taxon>Lipomyces</taxon>
    </lineage>
</organism>
<protein>
    <submittedName>
        <fullName evidence="1">Uncharacterized protein</fullName>
    </submittedName>
</protein>
<sequence>MADINSANRIWCSKCGVFRDSESFETSRFGLTKKLCNLHGKKRDLEEDDWDTFDADIYSWNHQD</sequence>
<accession>A0ACC3SQ77</accession>
<dbReference type="EMBL" id="MU971580">
    <property type="protein sequence ID" value="KAK9233820.1"/>
    <property type="molecule type" value="Genomic_DNA"/>
</dbReference>
<proteinExistence type="predicted"/>
<evidence type="ECO:0000313" key="2">
    <source>
        <dbReference type="Proteomes" id="UP001433508"/>
    </source>
</evidence>
<dbReference type="Proteomes" id="UP001433508">
    <property type="component" value="Unassembled WGS sequence"/>
</dbReference>
<keyword evidence="2" id="KW-1185">Reference proteome</keyword>
<reference evidence="2" key="1">
    <citation type="journal article" date="2024" name="Front. Bioeng. Biotechnol.">
        <title>Genome-scale model development and genomic sequencing of the oleaginous clade Lipomyces.</title>
        <authorList>
            <person name="Czajka J.J."/>
            <person name="Han Y."/>
            <person name="Kim J."/>
            <person name="Mondo S.J."/>
            <person name="Hofstad B.A."/>
            <person name="Robles A."/>
            <person name="Haridas S."/>
            <person name="Riley R."/>
            <person name="LaButti K."/>
            <person name="Pangilinan J."/>
            <person name="Andreopoulos W."/>
            <person name="Lipzen A."/>
            <person name="Yan J."/>
            <person name="Wang M."/>
            <person name="Ng V."/>
            <person name="Grigoriev I.V."/>
            <person name="Spatafora J.W."/>
            <person name="Magnuson J.K."/>
            <person name="Baker S.E."/>
            <person name="Pomraning K.R."/>
        </authorList>
    </citation>
    <scope>NUCLEOTIDE SEQUENCE [LARGE SCALE GENOMIC DNA]</scope>
    <source>
        <strain evidence="2">CBS 7786</strain>
    </source>
</reference>
<gene>
    <name evidence="1" type="ORF">V1525DRAFT_415233</name>
</gene>